<evidence type="ECO:0000313" key="2">
    <source>
        <dbReference type="Proteomes" id="UP000246078"/>
    </source>
</evidence>
<dbReference type="VEuPathDB" id="TriTrypDB:TCDM_00654"/>
<accession>A0A2V2WXH0</accession>
<dbReference type="VEuPathDB" id="TriTrypDB:TcYC6_0043800"/>
<dbReference type="VEuPathDB" id="TriTrypDB:ECC02_002911"/>
<evidence type="ECO:0000313" key="1">
    <source>
        <dbReference type="EMBL" id="PWV13278.1"/>
    </source>
</evidence>
<dbReference type="VEuPathDB" id="TriTrypDB:TCSYLVIO_001668"/>
<dbReference type="VEuPathDB" id="TriTrypDB:TcG_01841"/>
<dbReference type="VEuPathDB" id="TriTrypDB:TcBrA4_0089980"/>
<gene>
    <name evidence="1" type="ORF">C3747_44g74</name>
</gene>
<reference evidence="1 2" key="1">
    <citation type="journal article" date="2018" name="Microb. Genom.">
        <title>Expanding an expanded genome: long-read sequencing of Trypanosoma cruzi.</title>
        <authorList>
            <person name="Berna L."/>
            <person name="Rodriguez M."/>
            <person name="Chiribao M.L."/>
            <person name="Parodi-Talice A."/>
            <person name="Pita S."/>
            <person name="Rijo G."/>
            <person name="Alvarez-Valin F."/>
            <person name="Robello C."/>
        </authorList>
    </citation>
    <scope>NUCLEOTIDE SEQUENCE [LARGE SCALE GENOMIC DNA]</scope>
    <source>
        <strain evidence="1 2">TCC</strain>
    </source>
</reference>
<dbReference type="EMBL" id="PRFC01000044">
    <property type="protein sequence ID" value="PWV13278.1"/>
    <property type="molecule type" value="Genomic_DNA"/>
</dbReference>
<comment type="caution">
    <text evidence="1">The sequence shown here is derived from an EMBL/GenBank/DDBJ whole genome shotgun (WGS) entry which is preliminary data.</text>
</comment>
<dbReference type="Proteomes" id="UP000246078">
    <property type="component" value="Unassembled WGS sequence"/>
</dbReference>
<dbReference type="VEuPathDB" id="TriTrypDB:TcCL_NonESM02210"/>
<name>A0A2V2WXH0_TRYCR</name>
<dbReference type="VEuPathDB" id="TriTrypDB:TCDM_00655"/>
<protein>
    <submittedName>
        <fullName evidence="1">Uncharacterized protein</fullName>
    </submittedName>
</protein>
<organism evidence="1 2">
    <name type="scientific">Trypanosoma cruzi</name>
    <dbReference type="NCBI Taxonomy" id="5693"/>
    <lineage>
        <taxon>Eukaryota</taxon>
        <taxon>Discoba</taxon>
        <taxon>Euglenozoa</taxon>
        <taxon>Kinetoplastea</taxon>
        <taxon>Metakinetoplastina</taxon>
        <taxon>Trypanosomatida</taxon>
        <taxon>Trypanosomatidae</taxon>
        <taxon>Trypanosoma</taxon>
        <taxon>Schizotrypanum</taxon>
    </lineage>
</organism>
<dbReference type="VEuPathDB" id="TriTrypDB:TCSYLVIO_001669"/>
<dbReference type="VEuPathDB" id="TriTrypDB:TcCL_NonESM02209"/>
<sequence>MRFFIFYFFYFNRNVSSMVTAKCKRERGEGVWGRRRSLAGRMDTVLELCAVCAAGDGPAGTLLESVLSFIVQKTARVALPHMSAMERGALTLQLISAGGLQHDVCRRFLFKELSPPYSTTAIVRQSHELYIRPAERMARIDDNENTTMLSRRKKCSLPFLSLLRKSGDVEMNQPPVDFHGEDAEQLLAALLHSWNSSNAASLPHSWSLRELPPGLATYLTLHYPARTLQLLRTTIVGPSVPQTWRDLWRQIFFFAPDADATADPMHRLLSQGVCANFWPSALRALVHPLSGTVGDTEPEANLLAKFEGASTFLTHALLCLWLSESKHDYDKGRMEALSGNAELRKETSSFLVAPLVSSKSSSVFSLTTDEMDPLWRRTLIHGLRLVEKDEAYGSQEEPQRGRAAVVQAAYALLLSLYHGHSMASQYVRSALDHPDVTLFVPSFEDLNGELSEGAQWGGDEGICSISAFLAALALRIPAAQLYIAERVWRHLETMLAPSEVDTRERQTAELDARLRILLNSFAFSDVPLAVAHGRGTSVPPVHTTVATLGEGSQKREDGPRLTLRLKRPRADGQNPQTADTGRKDTVKFKSQTRMVPTSSDISLAASLLRNALIDFATEEIVQPSTLVHSSAPASTFTATSDGQLSRNKTRLMLLIPPHMKSFLGFFSAFSSSSPCSLMVCNVCCVIMSVFLYRQCYALQRWLLHEAKSELKAAVVGRFVWRVRRWLRFLAPLGVFCYAPVSDVLLPECLREMEKQKEKTVDDSSGATATAILKELCGVLMSAI</sequence>
<dbReference type="VEuPathDB" id="TriTrypDB:TcCLB.508799.250"/>
<dbReference type="AlphaFoldDB" id="A0A2V2WXH0"/>
<dbReference type="VEuPathDB" id="TriTrypDB:C4B63_12g154"/>
<dbReference type="VEuPathDB" id="TriTrypDB:Tc_MARK_514"/>
<dbReference type="VEuPathDB" id="TriTrypDB:C3747_44g74"/>
<proteinExistence type="predicted"/>
<dbReference type="VEuPathDB" id="TriTrypDB:BCY84_02126"/>